<sequence length="92" mass="10418">DPERFMRAYGQRAADAAHRYGRDLQLWLQAFSVPAGREEELRIGLRVAREVGATHLAAWSYEGTASMSRVRCARPEVVWRILGETFAEARLG</sequence>
<protein>
    <submittedName>
        <fullName evidence="1">Uncharacterized protein</fullName>
    </submittedName>
</protein>
<reference evidence="1" key="1">
    <citation type="journal article" date="2014" name="Front. Microbiol.">
        <title>High frequency of phylogenetically diverse reductive dehalogenase-homologous genes in deep subseafloor sedimentary metagenomes.</title>
        <authorList>
            <person name="Kawai M."/>
            <person name="Futagami T."/>
            <person name="Toyoda A."/>
            <person name="Takaki Y."/>
            <person name="Nishi S."/>
            <person name="Hori S."/>
            <person name="Arai W."/>
            <person name="Tsubouchi T."/>
            <person name="Morono Y."/>
            <person name="Uchiyama I."/>
            <person name="Ito T."/>
            <person name="Fujiyama A."/>
            <person name="Inagaki F."/>
            <person name="Takami H."/>
        </authorList>
    </citation>
    <scope>NUCLEOTIDE SEQUENCE</scope>
    <source>
        <strain evidence="1">Expedition CK06-06</strain>
    </source>
</reference>
<evidence type="ECO:0000313" key="1">
    <source>
        <dbReference type="EMBL" id="GAJ12528.1"/>
    </source>
</evidence>
<comment type="caution">
    <text evidence="1">The sequence shown here is derived from an EMBL/GenBank/DDBJ whole genome shotgun (WGS) entry which is preliminary data.</text>
</comment>
<gene>
    <name evidence="1" type="ORF">S12H4_45861</name>
</gene>
<dbReference type="EMBL" id="BARW01028403">
    <property type="protein sequence ID" value="GAJ12528.1"/>
    <property type="molecule type" value="Genomic_DNA"/>
</dbReference>
<accession>X1U4Q0</accession>
<proteinExistence type="predicted"/>
<name>X1U4Q0_9ZZZZ</name>
<dbReference type="AlphaFoldDB" id="X1U4Q0"/>
<organism evidence="1">
    <name type="scientific">marine sediment metagenome</name>
    <dbReference type="NCBI Taxonomy" id="412755"/>
    <lineage>
        <taxon>unclassified sequences</taxon>
        <taxon>metagenomes</taxon>
        <taxon>ecological metagenomes</taxon>
    </lineage>
</organism>
<feature type="non-terminal residue" evidence="1">
    <location>
        <position position="1"/>
    </location>
</feature>